<sequence length="138" mass="15157">MGIRGGIMGIGKRLREAREKAGFTQEELGKMIGVTGSAITNYEKETSHPKEPIMYALIDALNVEPNFLFQDCVHLPQKAKSPGTTEVVPGEDNISLEESNYLLRALGLIQEGQQLSDDDLAFLAHIIGLLEAWFSKGK</sequence>
<dbReference type="EMBL" id="QVME01000007">
    <property type="protein sequence ID" value="RGE66642.1"/>
    <property type="molecule type" value="Genomic_DNA"/>
</dbReference>
<accession>A0A3E3II01</accession>
<protein>
    <submittedName>
        <fullName evidence="3">Helix-turn-helix transcriptional regulator</fullName>
    </submittedName>
    <submittedName>
        <fullName evidence="4">XRE family transcriptional regulator</fullName>
    </submittedName>
</protein>
<evidence type="ECO:0000313" key="5">
    <source>
        <dbReference type="Proteomes" id="UP000260828"/>
    </source>
</evidence>
<name>A0A3E3II01_9FIRM</name>
<reference evidence="4 5" key="1">
    <citation type="submission" date="2018-08" db="EMBL/GenBank/DDBJ databases">
        <title>A genome reference for cultivated species of the human gut microbiota.</title>
        <authorList>
            <person name="Zou Y."/>
            <person name="Xue W."/>
            <person name="Luo G."/>
        </authorList>
    </citation>
    <scope>NUCLEOTIDE SEQUENCE [LARGE SCALE GENOMIC DNA]</scope>
    <source>
        <strain evidence="4 5">TF05-12AC</strain>
    </source>
</reference>
<dbReference type="CDD" id="cd00093">
    <property type="entry name" value="HTH_XRE"/>
    <property type="match status" value="1"/>
</dbReference>
<reference evidence="3 6" key="2">
    <citation type="submission" date="2019-06" db="EMBL/GenBank/DDBJ databases">
        <title>Draft genome sequences of 15 bacterial species constituting the stable defined intestinal microbiota of the GM15 gnotobiotic mouse model.</title>
        <authorList>
            <person name="Elie C."/>
            <person name="Mathieu A."/>
            <person name="Saliou A."/>
            <person name="Darnaud M."/>
            <person name="Leulier F."/>
            <person name="Tamellini A."/>
        </authorList>
    </citation>
    <scope>NUCLEOTIDE SEQUENCE [LARGE SCALE GENOMIC DNA]</scope>
    <source>
        <strain evidence="3 6">JM4-15</strain>
    </source>
</reference>
<gene>
    <name evidence="4" type="ORF">DXC40_12765</name>
    <name evidence="3" type="ORF">FMM72_13945</name>
</gene>
<dbReference type="PANTHER" id="PTHR46558:SF11">
    <property type="entry name" value="HTH-TYPE TRANSCRIPTIONAL REGULATOR XRE"/>
    <property type="match status" value="1"/>
</dbReference>
<dbReference type="SUPFAM" id="SSF47413">
    <property type="entry name" value="lambda repressor-like DNA-binding domains"/>
    <property type="match status" value="1"/>
</dbReference>
<dbReference type="PROSITE" id="PS50943">
    <property type="entry name" value="HTH_CROC1"/>
    <property type="match status" value="1"/>
</dbReference>
<dbReference type="AlphaFoldDB" id="A0A3E3II01"/>
<dbReference type="PANTHER" id="PTHR46558">
    <property type="entry name" value="TRACRIPTIONAL REGULATORY PROTEIN-RELATED-RELATED"/>
    <property type="match status" value="1"/>
</dbReference>
<evidence type="ECO:0000313" key="6">
    <source>
        <dbReference type="Proteomes" id="UP000462501"/>
    </source>
</evidence>
<comment type="caution">
    <text evidence="4">The sequence shown here is derived from an EMBL/GenBank/DDBJ whole genome shotgun (WGS) entry which is preliminary data.</text>
</comment>
<dbReference type="SMART" id="SM00530">
    <property type="entry name" value="HTH_XRE"/>
    <property type="match status" value="1"/>
</dbReference>
<proteinExistence type="predicted"/>
<evidence type="ECO:0000256" key="1">
    <source>
        <dbReference type="ARBA" id="ARBA00023125"/>
    </source>
</evidence>
<dbReference type="Proteomes" id="UP000260828">
    <property type="component" value="Unassembled WGS sequence"/>
</dbReference>
<evidence type="ECO:0000313" key="4">
    <source>
        <dbReference type="EMBL" id="RGE66642.1"/>
    </source>
</evidence>
<dbReference type="Pfam" id="PF01381">
    <property type="entry name" value="HTH_3"/>
    <property type="match status" value="1"/>
</dbReference>
<evidence type="ECO:0000259" key="2">
    <source>
        <dbReference type="PROSITE" id="PS50943"/>
    </source>
</evidence>
<dbReference type="Gene3D" id="1.10.260.40">
    <property type="entry name" value="lambda repressor-like DNA-binding domains"/>
    <property type="match status" value="1"/>
</dbReference>
<dbReference type="Proteomes" id="UP000462501">
    <property type="component" value="Unassembled WGS sequence"/>
</dbReference>
<evidence type="ECO:0000313" key="3">
    <source>
        <dbReference type="EMBL" id="NDO40313.1"/>
    </source>
</evidence>
<dbReference type="EMBL" id="VIQT01000020">
    <property type="protein sequence ID" value="NDO40313.1"/>
    <property type="molecule type" value="Genomic_DNA"/>
</dbReference>
<dbReference type="InterPro" id="IPR001387">
    <property type="entry name" value="Cro/C1-type_HTH"/>
</dbReference>
<feature type="domain" description="HTH cro/C1-type" evidence="2">
    <location>
        <begin position="14"/>
        <end position="68"/>
    </location>
</feature>
<keyword evidence="1" id="KW-0238">DNA-binding</keyword>
<dbReference type="GO" id="GO:0003677">
    <property type="term" value="F:DNA binding"/>
    <property type="evidence" value="ECO:0007669"/>
    <property type="project" value="UniProtKB-KW"/>
</dbReference>
<organism evidence="4 5">
    <name type="scientific">Anaerotruncus colihominis</name>
    <dbReference type="NCBI Taxonomy" id="169435"/>
    <lineage>
        <taxon>Bacteria</taxon>
        <taxon>Bacillati</taxon>
        <taxon>Bacillota</taxon>
        <taxon>Clostridia</taxon>
        <taxon>Eubacteriales</taxon>
        <taxon>Oscillospiraceae</taxon>
        <taxon>Anaerotruncus</taxon>
    </lineage>
</organism>
<dbReference type="InterPro" id="IPR010982">
    <property type="entry name" value="Lambda_DNA-bd_dom_sf"/>
</dbReference>